<protein>
    <submittedName>
        <fullName evidence="1">Uncharacterized protein</fullName>
    </submittedName>
</protein>
<keyword evidence="2" id="KW-1185">Reference proteome</keyword>
<name>A0AA88J5B1_FICCA</name>
<organism evidence="1 2">
    <name type="scientific">Ficus carica</name>
    <name type="common">Common fig</name>
    <dbReference type="NCBI Taxonomy" id="3494"/>
    <lineage>
        <taxon>Eukaryota</taxon>
        <taxon>Viridiplantae</taxon>
        <taxon>Streptophyta</taxon>
        <taxon>Embryophyta</taxon>
        <taxon>Tracheophyta</taxon>
        <taxon>Spermatophyta</taxon>
        <taxon>Magnoliopsida</taxon>
        <taxon>eudicotyledons</taxon>
        <taxon>Gunneridae</taxon>
        <taxon>Pentapetalae</taxon>
        <taxon>rosids</taxon>
        <taxon>fabids</taxon>
        <taxon>Rosales</taxon>
        <taxon>Moraceae</taxon>
        <taxon>Ficeae</taxon>
        <taxon>Ficus</taxon>
    </lineage>
</organism>
<evidence type="ECO:0000313" key="2">
    <source>
        <dbReference type="Proteomes" id="UP001187192"/>
    </source>
</evidence>
<dbReference type="EMBL" id="BTGU01000125">
    <property type="protein sequence ID" value="GMN62227.1"/>
    <property type="molecule type" value="Genomic_DNA"/>
</dbReference>
<dbReference type="AlphaFoldDB" id="A0AA88J5B1"/>
<gene>
    <name evidence="1" type="ORF">TIFTF001_031330</name>
</gene>
<reference evidence="1" key="1">
    <citation type="submission" date="2023-07" db="EMBL/GenBank/DDBJ databases">
        <title>draft genome sequence of fig (Ficus carica).</title>
        <authorList>
            <person name="Takahashi T."/>
            <person name="Nishimura K."/>
        </authorList>
    </citation>
    <scope>NUCLEOTIDE SEQUENCE</scope>
</reference>
<comment type="caution">
    <text evidence="1">The sequence shown here is derived from an EMBL/GenBank/DDBJ whole genome shotgun (WGS) entry which is preliminary data.</text>
</comment>
<evidence type="ECO:0000313" key="1">
    <source>
        <dbReference type="EMBL" id="GMN62227.1"/>
    </source>
</evidence>
<dbReference type="Proteomes" id="UP001187192">
    <property type="component" value="Unassembled WGS sequence"/>
</dbReference>
<accession>A0AA88J5B1</accession>
<proteinExistence type="predicted"/>
<sequence length="59" mass="6791">MEEKNRITYLEKPKLHIVRERSESKEPTISKAKSAQMGSGVWSSSEKKFKVKNALLLRS</sequence>